<dbReference type="RefSeq" id="XP_067918639.1">
    <property type="nucleotide sequence ID" value="XM_068069383.1"/>
</dbReference>
<comment type="caution">
    <text evidence="2">The sequence shown here is derived from an EMBL/GenBank/DDBJ whole genome shotgun (WGS) entry which is preliminary data.</text>
</comment>
<proteinExistence type="predicted"/>
<feature type="compositionally biased region" description="Basic and acidic residues" evidence="1">
    <location>
        <begin position="326"/>
        <end position="342"/>
    </location>
</feature>
<feature type="compositionally biased region" description="Polar residues" evidence="1">
    <location>
        <begin position="1618"/>
        <end position="1632"/>
    </location>
</feature>
<feature type="compositionally biased region" description="Basic and acidic residues" evidence="1">
    <location>
        <begin position="809"/>
        <end position="862"/>
    </location>
</feature>
<feature type="compositionally biased region" description="Basic and acidic residues" evidence="1">
    <location>
        <begin position="1049"/>
        <end position="1058"/>
    </location>
</feature>
<feature type="region of interest" description="Disordered" evidence="1">
    <location>
        <begin position="1764"/>
        <end position="1801"/>
    </location>
</feature>
<feature type="region of interest" description="Disordered" evidence="1">
    <location>
        <begin position="1830"/>
        <end position="1854"/>
    </location>
</feature>
<feature type="region of interest" description="Disordered" evidence="1">
    <location>
        <begin position="1409"/>
        <end position="1496"/>
    </location>
</feature>
<feature type="compositionally biased region" description="Basic and acidic residues" evidence="1">
    <location>
        <begin position="525"/>
        <end position="538"/>
    </location>
</feature>
<reference evidence="2 3" key="1">
    <citation type="journal article" date="2017" name="Int. J. Parasitol.">
        <title>The genome of the protozoan parasite Cystoisospora suis and a reverse vaccinology approach to identify vaccine candidates.</title>
        <authorList>
            <person name="Palmieri N."/>
            <person name="Shrestha A."/>
            <person name="Ruttkowski B."/>
            <person name="Beck T."/>
            <person name="Vogl C."/>
            <person name="Tomley F."/>
            <person name="Blake D.P."/>
            <person name="Joachim A."/>
        </authorList>
    </citation>
    <scope>NUCLEOTIDE SEQUENCE [LARGE SCALE GENOMIC DNA]</scope>
    <source>
        <strain evidence="2 3">Wien I</strain>
    </source>
</reference>
<gene>
    <name evidence="2" type="ORF">CSUI_009267</name>
</gene>
<dbReference type="EMBL" id="MIGC01005481">
    <property type="protein sequence ID" value="PHJ16914.1"/>
    <property type="molecule type" value="Genomic_DNA"/>
</dbReference>
<feature type="compositionally biased region" description="Basic and acidic residues" evidence="1">
    <location>
        <begin position="2154"/>
        <end position="2163"/>
    </location>
</feature>
<feature type="compositionally biased region" description="Polar residues" evidence="1">
    <location>
        <begin position="510"/>
        <end position="524"/>
    </location>
</feature>
<feature type="region of interest" description="Disordered" evidence="1">
    <location>
        <begin position="316"/>
        <end position="351"/>
    </location>
</feature>
<feature type="region of interest" description="Disordered" evidence="1">
    <location>
        <begin position="2114"/>
        <end position="2163"/>
    </location>
</feature>
<dbReference type="GeneID" id="94432594"/>
<feature type="compositionally biased region" description="Low complexity" evidence="1">
    <location>
        <begin position="1471"/>
        <end position="1483"/>
    </location>
</feature>
<feature type="region of interest" description="Disordered" evidence="1">
    <location>
        <begin position="643"/>
        <end position="662"/>
    </location>
</feature>
<feature type="compositionally biased region" description="Basic and acidic residues" evidence="1">
    <location>
        <begin position="1189"/>
        <end position="1204"/>
    </location>
</feature>
<feature type="compositionally biased region" description="Polar residues" evidence="1">
    <location>
        <begin position="1782"/>
        <end position="1791"/>
    </location>
</feature>
<feature type="region of interest" description="Disordered" evidence="1">
    <location>
        <begin position="1189"/>
        <end position="1232"/>
    </location>
</feature>
<feature type="compositionally biased region" description="Polar residues" evidence="1">
    <location>
        <begin position="218"/>
        <end position="235"/>
    </location>
</feature>
<sequence length="2494" mass="269681">MNCTSELGKNRACAGDTSCFHEEQRENEVENIAPERTPAKARDWEGTGFFLRKKCSKRRGNASASNFLDSSAPTGQRSCQSGAVCLLKAGSGSVKMWEEEPRNGQETGHNSITRLTSACAFPRDTPVNSSVLPEKGPGPTPGQFHERSEPRPVRERCHMVEQPLPVSDASLGSSIQPSWADPPQASSETVSDKLLPAGTGPRSRLPDVPCCPFPSFAGSRTGNGQEDILSPSQEGGDTGESPPLSCCCPPPGQFPRADGGSHAELLDPSQACGKLASDQQPGIAETSRLRHAASTHFSSCNALASPKEAALQLRVDSPAKRKRSLFSRESRQLADEGGKESVRGPQVPTMHRGAAKTEVDCREQQLHQASTGDLLLDEDDDVVMLRQQGGRVKELRDELMAKVSQTRLVQLRDMFLDPKRKKSHCWTPEEIELLQADYRQNHEDWVEVLQPWQAMPLHLQTVPFTYSFLKKAPLKFPSIFCKHTPLFFPHPSGVGVFHAILLIERRPRKSSVSSRHGPTQSLKLDQTERKPTSDEFGKKTFTVGVEGSSRQEPEHQTSSGFRTSPALKGSKIPRGVGRSKVAQPSLSPVCGLPCKSHHSLDGVLATEDVARLALIWEPYQPPRQDSLCLGATSYARQAPSRYVDSAGSASSSPDSLTPSLHLPDDGLEPGAFSHIVTGRLSLSSDSLPLPMTPHHKSATDGCSAANLLVENDHCVLPFAFVSPAPHQPVVGRRGPIKGTAGSDALQHHRKLQKLLKLQQRLLHPLEDAPLPEIRFDGQVVACQLHGFVPYMERQEGRTARPKKNFSFPSEREQRGSSRDFSRNGEGEDGRTDVKERECESRSDGREEDTSRMTEDGNRDESTHSTAPEPPSQAAECAGSSKKEGQKKRILGLRQRVLLCVRLHDDRVVLYEIRRFINQSAKTLVEWERQVCAAEMEIANATAELSPSKTSRFANFFKSGRKFRSTSCNETAVLPASAASLPLCQNAGENNEFGSLSHAGSDKACTDDNIIKASKERADVLLGEAFEQGPGEAEAHNGPDALEFAPVDPLQKRPSELRESAATAGEQRCLASQGEGEGAEHSETLYTGEAGVGLPGGLEGRRTDLLLPGATGTSSRTAASPDRTEEGSEGWEAGAEKKTTVSTGRAAQARKSLDGLADCGRTEAGVDLLETGTGGDGNYDEDAREVRLRKGELTTGADTERDKNLRWQAASQEQRTDVGESHAPDELAATPHLSREQRTFLSSGVNSLATDTALTHNTCQEQTRGRQTPTASAVEIPLQTLIGDVGSTAVSLSMASSAAGRSTRRRTKKTVNVHTLAEAKTESPGLSKRRLLPLQRKSEGRCGDCTLDSVCWFDCANTDSAKPTSPSRRDTCRYARISGSRATFCEPFAVFHDLQWSPKALDSIPPSFSSLGGKEPWSPKPHVSAAHVKDSGARIGSGHLQPQTGDDVASLHLDGLPLRSEESFSSVKQEPRSPSSSPKESVFSGNTSTCPGRTSGDPAPVSLSFIYSVYEEDEDMPSACPKAPEDRDSGVSVAAACSLPLSEAGPPLASVLVQEKSEMKEVSVNPRGGRNVSNISADGKGPVDLQQIKDEPAENLTQGRDGAGAAERDPMVDAKSHPLSFSESTEAPQTSQPVRRKKRAILSYLAAVVAAPEKRSGSVYIKVPGSEIAKNHTEEEVRETRDPAECLVPAVEPDLGARQNDSTRRVILGQLRMQDALSSASSVGGKICVWQLEPLLQQLPGSASTPPWYGNLGSSGVSSLVPLSWCGDRKRQRPRQHRRRSTTADSFSSPSPRGSKGCRRLSSPDRVAFCKPSDHADQVDLLLEDVCPGPGTLAPERPVPKREMPSTTWRRSSIDSPTWVRGQAVSSTPAKLAALGHQYSLSPARVVSAGLPPSSVLSCSVAPETRRDGGCYEREAGECEPNTNVQFKTSVPCSIRRGSTCEHRVSADRGAWGCREATDSGASECLWSRSSFLVGQYYFPAGCIPTDVSATPGLFRAKRTGVIQGKDVGAASQHRQDGTEARARQTIIVEQTLPVIISTDTGGFLRAWRCQSSTTSSCLAAQRIRVKPLLALAVNQQLPCLAAIGSEDGRIRICDISALLSHALSDELAPSVTVAEGSRSSSDYGPQSHDPLENFSGTSRSNSGAANVPNSLRSSLKEHRDGDGHRAARVPLVFSNLDEWFSSSSRPRSPAAPLITLPSPLGEDLHRLFRRTHPVRSLRWIAGGALLGAVYEQPASERHLAAFGSCAALWSPGKNVFDDVNDAAQHKLFWARAAQHSQAAKFSRLVCVHVAHAAGALDRTEGAKKEMSMCSCLAKEDTNRDSGLTQGFSCKTNCCCPHEGSSRMIACDFLFTKRGGIFGISTDTLSMLHCWKPGSWLLGDVEDVGVLARKTADERHLKQTLEHFEAQKAVRLSMATRAEKAKMQRQAASANEDVDRAKQGESLPCTREALMHPWQKFLSIRPRTVAVMENQRAEIEEESAALDLFADREIVKSVA</sequence>
<feature type="region of interest" description="Disordered" evidence="1">
    <location>
        <begin position="119"/>
        <end position="155"/>
    </location>
</feature>
<dbReference type="VEuPathDB" id="ToxoDB:CSUI_009267"/>
<dbReference type="OrthoDB" id="331940at2759"/>
<feature type="compositionally biased region" description="Basic and acidic residues" evidence="1">
    <location>
        <begin position="144"/>
        <end position="155"/>
    </location>
</feature>
<dbReference type="Proteomes" id="UP000221165">
    <property type="component" value="Unassembled WGS sequence"/>
</dbReference>
<evidence type="ECO:0000256" key="1">
    <source>
        <dbReference type="SAM" id="MobiDB-lite"/>
    </source>
</evidence>
<feature type="compositionally biased region" description="Basic and acidic residues" evidence="1">
    <location>
        <begin position="1213"/>
        <end position="1224"/>
    </location>
</feature>
<feature type="compositionally biased region" description="Polar residues" evidence="1">
    <location>
        <begin position="2134"/>
        <end position="2153"/>
    </location>
</feature>
<feature type="region of interest" description="Disordered" evidence="1">
    <location>
        <begin position="508"/>
        <end position="582"/>
    </location>
</feature>
<feature type="compositionally biased region" description="Polar residues" evidence="1">
    <location>
        <begin position="1844"/>
        <end position="1854"/>
    </location>
</feature>
<feature type="compositionally biased region" description="Basic residues" evidence="1">
    <location>
        <begin position="1769"/>
        <end position="1780"/>
    </location>
</feature>
<feature type="compositionally biased region" description="Basic and acidic residues" evidence="1">
    <location>
        <begin position="1605"/>
        <end position="1615"/>
    </location>
</feature>
<evidence type="ECO:0000313" key="3">
    <source>
        <dbReference type="Proteomes" id="UP000221165"/>
    </source>
</evidence>
<feature type="region of interest" description="Disordered" evidence="1">
    <location>
        <begin position="793"/>
        <end position="885"/>
    </location>
</feature>
<feature type="region of interest" description="Disordered" evidence="1">
    <location>
        <begin position="167"/>
        <end position="263"/>
    </location>
</feature>
<evidence type="ECO:0000313" key="2">
    <source>
        <dbReference type="EMBL" id="PHJ16914.1"/>
    </source>
</evidence>
<accession>A0A2C6KKG7</accession>
<feature type="compositionally biased region" description="Low complexity" evidence="1">
    <location>
        <begin position="644"/>
        <end position="661"/>
    </location>
</feature>
<organism evidence="2 3">
    <name type="scientific">Cystoisospora suis</name>
    <dbReference type="NCBI Taxonomy" id="483139"/>
    <lineage>
        <taxon>Eukaryota</taxon>
        <taxon>Sar</taxon>
        <taxon>Alveolata</taxon>
        <taxon>Apicomplexa</taxon>
        <taxon>Conoidasida</taxon>
        <taxon>Coccidia</taxon>
        <taxon>Eucoccidiorida</taxon>
        <taxon>Eimeriorina</taxon>
        <taxon>Sarcocystidae</taxon>
        <taxon>Cystoisospora</taxon>
    </lineage>
</organism>
<protein>
    <submittedName>
        <fullName evidence="2">Uncharacterized protein</fullName>
    </submittedName>
</protein>
<name>A0A2C6KKG7_9APIC</name>
<keyword evidence="3" id="KW-1185">Reference proteome</keyword>
<feature type="region of interest" description="Disordered" evidence="1">
    <location>
        <begin position="1559"/>
        <end position="1635"/>
    </location>
</feature>
<feature type="region of interest" description="Disordered" evidence="1">
    <location>
        <begin position="1029"/>
        <end position="1149"/>
    </location>
</feature>